<dbReference type="Pfam" id="PF12688">
    <property type="entry name" value="TPR_5"/>
    <property type="match status" value="1"/>
</dbReference>
<dbReference type="SUPFAM" id="SSF48452">
    <property type="entry name" value="TPR-like"/>
    <property type="match status" value="1"/>
</dbReference>
<organism evidence="2 3">
    <name type="scientific">Streptomyces poriferorum</name>
    <dbReference type="NCBI Taxonomy" id="2798799"/>
    <lineage>
        <taxon>Bacteria</taxon>
        <taxon>Bacillati</taxon>
        <taxon>Actinomycetota</taxon>
        <taxon>Actinomycetes</taxon>
        <taxon>Kitasatosporales</taxon>
        <taxon>Streptomycetaceae</taxon>
        <taxon>Streptomyces</taxon>
    </lineage>
</organism>
<gene>
    <name evidence="2" type="ORF">P8A19_39560</name>
</gene>
<sequence length="169" mass="18767">MNTDSEYETVDAPLAQAVRLREEKTPRAHEELVSLAARHPHDAAIAYQTAWSHDSLGFEAQAVPYYERALNGRGLAAQDRHGAFLGLGSTLRVLGRYAEAREVLGRGLSEFAQDAALRTFLAMTLYNLGESREAVRTLLLVSAATSRDPQVQAYRPAIEYYADRLDETE</sequence>
<accession>A0ABY9J493</accession>
<protein>
    <submittedName>
        <fullName evidence="2">Tetratricopeptide repeat protein</fullName>
    </submittedName>
</protein>
<keyword evidence="3" id="KW-1185">Reference proteome</keyword>
<name>A0ABY9J493_9ACTN</name>
<reference evidence="2 3" key="1">
    <citation type="submission" date="2023-03" db="EMBL/GenBank/DDBJ databases">
        <title>Isolation and description of six Streptomyces strains from soil environments, able to metabolize different microbial glucans.</title>
        <authorList>
            <person name="Widen T."/>
            <person name="Larsbrink J."/>
        </authorList>
    </citation>
    <scope>NUCLEOTIDE SEQUENCE [LARGE SCALE GENOMIC DNA]</scope>
    <source>
        <strain evidence="2 3">Alt2</strain>
    </source>
</reference>
<dbReference type="RefSeq" id="WP_306068739.1">
    <property type="nucleotide sequence ID" value="NZ_CP120988.1"/>
</dbReference>
<dbReference type="Proteomes" id="UP001235744">
    <property type="component" value="Chromosome"/>
</dbReference>
<feature type="domain" description="Tetratrico peptide repeat group 5" evidence="1">
    <location>
        <begin position="45"/>
        <end position="165"/>
    </location>
</feature>
<evidence type="ECO:0000313" key="3">
    <source>
        <dbReference type="Proteomes" id="UP001235744"/>
    </source>
</evidence>
<dbReference type="InterPro" id="IPR011990">
    <property type="entry name" value="TPR-like_helical_dom_sf"/>
</dbReference>
<evidence type="ECO:0000259" key="1">
    <source>
        <dbReference type="Pfam" id="PF12688"/>
    </source>
</evidence>
<dbReference type="InterPro" id="IPR041656">
    <property type="entry name" value="TPR_5"/>
</dbReference>
<evidence type="ECO:0000313" key="2">
    <source>
        <dbReference type="EMBL" id="WLQ61154.1"/>
    </source>
</evidence>
<dbReference type="Gene3D" id="1.25.40.10">
    <property type="entry name" value="Tetratricopeptide repeat domain"/>
    <property type="match status" value="1"/>
</dbReference>
<dbReference type="EMBL" id="CP120988">
    <property type="protein sequence ID" value="WLQ61154.1"/>
    <property type="molecule type" value="Genomic_DNA"/>
</dbReference>
<proteinExistence type="predicted"/>